<accession>A0A4Q9N018</accession>
<dbReference type="OrthoDB" id="3031569at2759"/>
<protein>
    <submittedName>
        <fullName evidence="1">Uncharacterized protein</fullName>
    </submittedName>
</protein>
<proteinExistence type="predicted"/>
<feature type="non-terminal residue" evidence="1">
    <location>
        <position position="1"/>
    </location>
</feature>
<organism evidence="1">
    <name type="scientific">Dichomitus squalens</name>
    <dbReference type="NCBI Taxonomy" id="114155"/>
    <lineage>
        <taxon>Eukaryota</taxon>
        <taxon>Fungi</taxon>
        <taxon>Dikarya</taxon>
        <taxon>Basidiomycota</taxon>
        <taxon>Agaricomycotina</taxon>
        <taxon>Agaricomycetes</taxon>
        <taxon>Polyporales</taxon>
        <taxon>Polyporaceae</taxon>
        <taxon>Dichomitus</taxon>
    </lineage>
</organism>
<evidence type="ECO:0000313" key="1">
    <source>
        <dbReference type="EMBL" id="TBU31956.1"/>
    </source>
</evidence>
<dbReference type="EMBL" id="ML143397">
    <property type="protein sequence ID" value="TBU31956.1"/>
    <property type="molecule type" value="Genomic_DNA"/>
</dbReference>
<name>A0A4Q9N018_9APHY</name>
<sequence>HREQRWAVLAVETAYFIRKLRCERVIRRNGRDFSAREVSDRWHTNLDRRMTLERRSTARAYGKLALKPTSVSMIRGPVLENCESLPPDWVTKSGVLVGIRKVDDRRAERPETTS</sequence>
<gene>
    <name evidence="1" type="ORF">BD311DRAFT_656101</name>
</gene>
<dbReference type="Proteomes" id="UP000292957">
    <property type="component" value="Unassembled WGS sequence"/>
</dbReference>
<dbReference type="AlphaFoldDB" id="A0A4Q9N018"/>
<reference evidence="1" key="1">
    <citation type="submission" date="2019-01" db="EMBL/GenBank/DDBJ databases">
        <title>Draft genome sequences of three monokaryotic isolates of the white-rot basidiomycete fungus Dichomitus squalens.</title>
        <authorList>
            <consortium name="DOE Joint Genome Institute"/>
            <person name="Lopez S.C."/>
            <person name="Andreopoulos B."/>
            <person name="Pangilinan J."/>
            <person name="Lipzen A."/>
            <person name="Riley R."/>
            <person name="Ahrendt S."/>
            <person name="Ng V."/>
            <person name="Barry K."/>
            <person name="Daum C."/>
            <person name="Grigoriev I.V."/>
            <person name="Hilden K.S."/>
            <person name="Makela M.R."/>
            <person name="de Vries R.P."/>
        </authorList>
    </citation>
    <scope>NUCLEOTIDE SEQUENCE [LARGE SCALE GENOMIC DNA]</scope>
    <source>
        <strain evidence="1">OM18370.1</strain>
    </source>
</reference>